<protein>
    <submittedName>
        <fullName evidence="9">Unnamed protein product</fullName>
    </submittedName>
</protein>
<keyword evidence="5 7" id="KW-0408">Iron</keyword>
<evidence type="ECO:0000256" key="5">
    <source>
        <dbReference type="ARBA" id="ARBA00023004"/>
    </source>
</evidence>
<keyword evidence="6 8" id="KW-0503">Monooxygenase</keyword>
<keyword evidence="7 8" id="KW-0349">Heme</keyword>
<dbReference type="SUPFAM" id="SSF48264">
    <property type="entry name" value="Cytochrome P450"/>
    <property type="match status" value="1"/>
</dbReference>
<gene>
    <name evidence="9" type="ORF">Aory04_001141200</name>
</gene>
<dbReference type="PROSITE" id="PS00086">
    <property type="entry name" value="CYTOCHROME_P450"/>
    <property type="match status" value="1"/>
</dbReference>
<evidence type="ECO:0000313" key="10">
    <source>
        <dbReference type="Proteomes" id="UP001165205"/>
    </source>
</evidence>
<dbReference type="InterPro" id="IPR050121">
    <property type="entry name" value="Cytochrome_P450_monoxygenase"/>
</dbReference>
<dbReference type="InterPro" id="IPR036396">
    <property type="entry name" value="Cyt_P450_sf"/>
</dbReference>
<keyword evidence="3 7" id="KW-0479">Metal-binding</keyword>
<reference evidence="9" key="1">
    <citation type="submission" date="2023-04" db="EMBL/GenBank/DDBJ databases">
        <title>Aspergillus oryzae NBRC 4228.</title>
        <authorList>
            <person name="Ichikawa N."/>
            <person name="Sato H."/>
            <person name="Tonouchi N."/>
        </authorList>
    </citation>
    <scope>NUCLEOTIDE SEQUENCE</scope>
    <source>
        <strain evidence="9">NBRC 4228</strain>
    </source>
</reference>
<dbReference type="AlphaFoldDB" id="A0AAN5BWI5"/>
<dbReference type="InterPro" id="IPR001128">
    <property type="entry name" value="Cyt_P450"/>
</dbReference>
<dbReference type="Gene3D" id="1.10.630.10">
    <property type="entry name" value="Cytochrome P450"/>
    <property type="match status" value="1"/>
</dbReference>
<evidence type="ECO:0000256" key="8">
    <source>
        <dbReference type="RuleBase" id="RU000461"/>
    </source>
</evidence>
<dbReference type="PANTHER" id="PTHR24305">
    <property type="entry name" value="CYTOCHROME P450"/>
    <property type="match status" value="1"/>
</dbReference>
<dbReference type="GO" id="GO:0005506">
    <property type="term" value="F:iron ion binding"/>
    <property type="evidence" value="ECO:0007669"/>
    <property type="project" value="InterPro"/>
</dbReference>
<name>A0AAN5BWI5_ASPOZ</name>
<feature type="binding site" description="axial binding residue" evidence="7">
    <location>
        <position position="253"/>
    </location>
    <ligand>
        <name>heme</name>
        <dbReference type="ChEBI" id="CHEBI:30413"/>
    </ligand>
    <ligandPart>
        <name>Fe</name>
        <dbReference type="ChEBI" id="CHEBI:18248"/>
    </ligandPart>
</feature>
<evidence type="ECO:0000256" key="2">
    <source>
        <dbReference type="ARBA" id="ARBA00010617"/>
    </source>
</evidence>
<proteinExistence type="inferred from homology"/>
<dbReference type="PANTHER" id="PTHR24305:SF166">
    <property type="entry name" value="CYTOCHROME P450 12A4, MITOCHONDRIAL-RELATED"/>
    <property type="match status" value="1"/>
</dbReference>
<dbReference type="GO" id="GO:0016705">
    <property type="term" value="F:oxidoreductase activity, acting on paired donors, with incorporation or reduction of molecular oxygen"/>
    <property type="evidence" value="ECO:0007669"/>
    <property type="project" value="InterPro"/>
</dbReference>
<evidence type="ECO:0000256" key="1">
    <source>
        <dbReference type="ARBA" id="ARBA00001971"/>
    </source>
</evidence>
<evidence type="ECO:0000313" key="9">
    <source>
        <dbReference type="EMBL" id="GMG36367.1"/>
    </source>
</evidence>
<comment type="similarity">
    <text evidence="2 8">Belongs to the cytochrome P450 family.</text>
</comment>
<dbReference type="Proteomes" id="UP001165205">
    <property type="component" value="Unassembled WGS sequence"/>
</dbReference>
<comment type="cofactor">
    <cofactor evidence="1 7">
        <name>heme</name>
        <dbReference type="ChEBI" id="CHEBI:30413"/>
    </cofactor>
</comment>
<sequence>MHPMASWFTYDVTSLFVCGKPFGFVEKRTDVQGLIQNKNKVLFIVFIMTIQENLSWIVRNTRLGRRYLMPHPTDQSGLGVVMAERDRIVDAVIDSDGKVKRHLLVKGSLLSSLMEILGTEGCPLSLVQEKLYEELVAAEQDGRIPPLSAIISDEQAHRLPFLSACIREAQRYAPTMSQLPRYAPEGTGLELHEQYVPPGTSVSTSPWIIGRNKDLYGEDANSFRPERWLEASPEEERRWDHFSFHFGYGARKCLANNFGLMQLYKVAAEVCAYPIRCLSRYRAHHECRYFVVLKLKLKGRTRIQSVEGRLRVPGFALIAEQDPGHKHNGYINMDLFRA</sequence>
<evidence type="ECO:0000256" key="7">
    <source>
        <dbReference type="PIRSR" id="PIRSR602403-1"/>
    </source>
</evidence>
<dbReference type="InterPro" id="IPR017972">
    <property type="entry name" value="Cyt_P450_CS"/>
</dbReference>
<dbReference type="Pfam" id="PF00067">
    <property type="entry name" value="p450"/>
    <property type="match status" value="1"/>
</dbReference>
<evidence type="ECO:0000256" key="6">
    <source>
        <dbReference type="ARBA" id="ARBA00023033"/>
    </source>
</evidence>
<accession>A0AAN5BWI5</accession>
<dbReference type="EMBL" id="BSYA01000197">
    <property type="protein sequence ID" value="GMG36367.1"/>
    <property type="molecule type" value="Genomic_DNA"/>
</dbReference>
<dbReference type="PRINTS" id="PR00465">
    <property type="entry name" value="EP450IV"/>
</dbReference>
<evidence type="ECO:0000256" key="4">
    <source>
        <dbReference type="ARBA" id="ARBA00023002"/>
    </source>
</evidence>
<dbReference type="InterPro" id="IPR002403">
    <property type="entry name" value="Cyt_P450_E_grp-IV"/>
</dbReference>
<organism evidence="9 10">
    <name type="scientific">Aspergillus oryzae</name>
    <name type="common">Yellow koji mold</name>
    <dbReference type="NCBI Taxonomy" id="5062"/>
    <lineage>
        <taxon>Eukaryota</taxon>
        <taxon>Fungi</taxon>
        <taxon>Dikarya</taxon>
        <taxon>Ascomycota</taxon>
        <taxon>Pezizomycotina</taxon>
        <taxon>Eurotiomycetes</taxon>
        <taxon>Eurotiomycetidae</taxon>
        <taxon>Eurotiales</taxon>
        <taxon>Aspergillaceae</taxon>
        <taxon>Aspergillus</taxon>
        <taxon>Aspergillus subgen. Circumdati</taxon>
    </lineage>
</organism>
<evidence type="ECO:0000256" key="3">
    <source>
        <dbReference type="ARBA" id="ARBA00022723"/>
    </source>
</evidence>
<dbReference type="GO" id="GO:0004497">
    <property type="term" value="F:monooxygenase activity"/>
    <property type="evidence" value="ECO:0007669"/>
    <property type="project" value="UniProtKB-KW"/>
</dbReference>
<dbReference type="GO" id="GO:0020037">
    <property type="term" value="F:heme binding"/>
    <property type="evidence" value="ECO:0007669"/>
    <property type="project" value="InterPro"/>
</dbReference>
<keyword evidence="4 8" id="KW-0560">Oxidoreductase</keyword>
<comment type="caution">
    <text evidence="9">The sequence shown here is derived from an EMBL/GenBank/DDBJ whole genome shotgun (WGS) entry which is preliminary data.</text>
</comment>